<reference evidence="2 3" key="1">
    <citation type="journal article" date="2017" name="Int. J. Syst. Evol. Microbiol.">
        <title>Ramlibacter alkalitolerans sp. nov., alkali-tolerant bacterium isolated from soil of ginseng.</title>
        <authorList>
            <person name="Lee D.H."/>
            <person name="Cha C.J."/>
        </authorList>
    </citation>
    <scope>NUCLEOTIDE SEQUENCE [LARGE SCALE GENOMIC DNA]</scope>
    <source>
        <strain evidence="2 3">KACC 19305</strain>
    </source>
</reference>
<organism evidence="2 3">
    <name type="scientific">Ramlibacter alkalitolerans</name>
    <dbReference type="NCBI Taxonomy" id="2039631"/>
    <lineage>
        <taxon>Bacteria</taxon>
        <taxon>Pseudomonadati</taxon>
        <taxon>Pseudomonadota</taxon>
        <taxon>Betaproteobacteria</taxon>
        <taxon>Burkholderiales</taxon>
        <taxon>Comamonadaceae</taxon>
        <taxon>Ramlibacter</taxon>
    </lineage>
</organism>
<evidence type="ECO:0000313" key="3">
    <source>
        <dbReference type="Proteomes" id="UP000622707"/>
    </source>
</evidence>
<evidence type="ECO:0000256" key="1">
    <source>
        <dbReference type="SAM" id="MobiDB-lite"/>
    </source>
</evidence>
<evidence type="ECO:0000313" key="2">
    <source>
        <dbReference type="EMBL" id="MBL0426846.1"/>
    </source>
</evidence>
<name>A0ABS1JRR0_9BURK</name>
<dbReference type="EMBL" id="JAEQND010000009">
    <property type="protein sequence ID" value="MBL0426846.1"/>
    <property type="molecule type" value="Genomic_DNA"/>
</dbReference>
<dbReference type="RefSeq" id="WP_201691213.1">
    <property type="nucleotide sequence ID" value="NZ_JAEQND010000009.1"/>
</dbReference>
<sequence length="64" mass="6884">MNTPGQPAKADLNDATPTPPEEVQADLDKAKAESDRLDSPRRTNDSTIDPERAPDDILKGFHGG</sequence>
<feature type="region of interest" description="Disordered" evidence="1">
    <location>
        <begin position="1"/>
        <end position="64"/>
    </location>
</feature>
<protein>
    <submittedName>
        <fullName evidence="2">Uncharacterized protein</fullName>
    </submittedName>
</protein>
<accession>A0ABS1JRR0</accession>
<comment type="caution">
    <text evidence="2">The sequence shown here is derived from an EMBL/GenBank/DDBJ whole genome shotgun (WGS) entry which is preliminary data.</text>
</comment>
<dbReference type="Proteomes" id="UP000622707">
    <property type="component" value="Unassembled WGS sequence"/>
</dbReference>
<keyword evidence="3" id="KW-1185">Reference proteome</keyword>
<gene>
    <name evidence="2" type="ORF">JI746_17160</name>
</gene>
<feature type="compositionally biased region" description="Basic and acidic residues" evidence="1">
    <location>
        <begin position="26"/>
        <end position="64"/>
    </location>
</feature>
<proteinExistence type="predicted"/>